<dbReference type="Proteomes" id="UP000002630">
    <property type="component" value="Unassembled WGS sequence"/>
</dbReference>
<dbReference type="AlphaFoldDB" id="D7G5F7"/>
<keyword evidence="3" id="KW-0732">Signal</keyword>
<dbReference type="OrthoDB" id="2019572at2759"/>
<evidence type="ECO:0000313" key="10">
    <source>
        <dbReference type="Proteomes" id="UP000002630"/>
    </source>
</evidence>
<keyword evidence="5" id="KW-0472">Membrane</keyword>
<dbReference type="InParanoid" id="D7G5F7"/>
<evidence type="ECO:0000259" key="8">
    <source>
        <dbReference type="PROSITE" id="PS51212"/>
    </source>
</evidence>
<feature type="region of interest" description="Disordered" evidence="7">
    <location>
        <begin position="21"/>
        <end position="46"/>
    </location>
</feature>
<proteinExistence type="predicted"/>
<dbReference type="InterPro" id="IPR051836">
    <property type="entry name" value="Kremen_rcpt"/>
</dbReference>
<dbReference type="STRING" id="2880.D7G5F7"/>
<dbReference type="PROSITE" id="PS51212">
    <property type="entry name" value="WSC"/>
    <property type="match status" value="1"/>
</dbReference>
<dbReference type="PANTHER" id="PTHR24269">
    <property type="entry name" value="KREMEN PROTEIN"/>
    <property type="match status" value="1"/>
</dbReference>
<keyword evidence="10" id="KW-1185">Reference proteome</keyword>
<feature type="domain" description="WSC" evidence="8">
    <location>
        <begin position="125"/>
        <end position="217"/>
    </location>
</feature>
<organism evidence="9 10">
    <name type="scientific">Ectocarpus siliculosus</name>
    <name type="common">Brown alga</name>
    <name type="synonym">Conferva siliculosa</name>
    <dbReference type="NCBI Taxonomy" id="2880"/>
    <lineage>
        <taxon>Eukaryota</taxon>
        <taxon>Sar</taxon>
        <taxon>Stramenopiles</taxon>
        <taxon>Ochrophyta</taxon>
        <taxon>PX clade</taxon>
        <taxon>Phaeophyceae</taxon>
        <taxon>Ectocarpales</taxon>
        <taxon>Ectocarpaceae</taxon>
        <taxon>Ectocarpus</taxon>
    </lineage>
</organism>
<dbReference type="Pfam" id="PF01822">
    <property type="entry name" value="WSC"/>
    <property type="match status" value="1"/>
</dbReference>
<evidence type="ECO:0000256" key="2">
    <source>
        <dbReference type="ARBA" id="ARBA00022692"/>
    </source>
</evidence>
<dbReference type="InterPro" id="IPR002889">
    <property type="entry name" value="WSC_carb-bd"/>
</dbReference>
<protein>
    <submittedName>
        <fullName evidence="9">WSC domain containing protein</fullName>
    </submittedName>
</protein>
<keyword evidence="4" id="KW-1133">Transmembrane helix</keyword>
<dbReference type="GO" id="GO:0005886">
    <property type="term" value="C:plasma membrane"/>
    <property type="evidence" value="ECO:0007669"/>
    <property type="project" value="TreeGrafter"/>
</dbReference>
<keyword evidence="6" id="KW-0325">Glycoprotein</keyword>
<sequence length="293" mass="30589">MFLWRTKTYVEVQRALADSLSAIPNPHTPRHTHAQQPTRQPRHNRRKENCLCGDDLVGSPTDDVYGDGGSVCGIDITFGGDVPEYKYLCSGDSRVLCGTDDHISVYSLDGSTGGGDDDSGDPPVGSEFIGCVADSQDDRVMAEGPMSADTMSAEICLGICSGMDASYTHFGTQYGNECWCTGSLGSTETSTACTMDCAGNTAETCGGFDALTLYEIVSEAPPTPAPFTPPGPTPAPASPVVPSGDYDFVGCVADSQSSRVMPVGPLTEDVMSAEVGVADSGEIHTVTANSEVI</sequence>
<dbReference type="PANTHER" id="PTHR24269:SF16">
    <property type="entry name" value="PROTEIN SLG1"/>
    <property type="match status" value="1"/>
</dbReference>
<evidence type="ECO:0000256" key="4">
    <source>
        <dbReference type="ARBA" id="ARBA00022989"/>
    </source>
</evidence>
<gene>
    <name evidence="9" type="ORF">Esi_0647_0001</name>
</gene>
<evidence type="ECO:0000256" key="3">
    <source>
        <dbReference type="ARBA" id="ARBA00022729"/>
    </source>
</evidence>
<comment type="subcellular location">
    <subcellularLocation>
        <location evidence="1">Membrane</location>
        <topology evidence="1">Single-pass membrane protein</topology>
    </subcellularLocation>
</comment>
<dbReference type="SMART" id="SM00321">
    <property type="entry name" value="WSC"/>
    <property type="match status" value="1"/>
</dbReference>
<accession>D7G5F7</accession>
<evidence type="ECO:0000256" key="1">
    <source>
        <dbReference type="ARBA" id="ARBA00004167"/>
    </source>
</evidence>
<evidence type="ECO:0000256" key="6">
    <source>
        <dbReference type="ARBA" id="ARBA00023180"/>
    </source>
</evidence>
<name>D7G5F7_ECTSI</name>
<evidence type="ECO:0000256" key="5">
    <source>
        <dbReference type="ARBA" id="ARBA00023136"/>
    </source>
</evidence>
<evidence type="ECO:0000256" key="7">
    <source>
        <dbReference type="SAM" id="MobiDB-lite"/>
    </source>
</evidence>
<reference evidence="9 10" key="1">
    <citation type="journal article" date="2010" name="Nature">
        <title>The Ectocarpus genome and the independent evolution of multicellularity in brown algae.</title>
        <authorList>
            <person name="Cock J.M."/>
            <person name="Sterck L."/>
            <person name="Rouze P."/>
            <person name="Scornet D."/>
            <person name="Allen A.E."/>
            <person name="Amoutzias G."/>
            <person name="Anthouard V."/>
            <person name="Artiguenave F."/>
            <person name="Aury J.M."/>
            <person name="Badger J.H."/>
            <person name="Beszteri B."/>
            <person name="Billiau K."/>
            <person name="Bonnet E."/>
            <person name="Bothwell J.H."/>
            <person name="Bowler C."/>
            <person name="Boyen C."/>
            <person name="Brownlee C."/>
            <person name="Carrano C.J."/>
            <person name="Charrier B."/>
            <person name="Cho G.Y."/>
            <person name="Coelho S.M."/>
            <person name="Collen J."/>
            <person name="Corre E."/>
            <person name="Da Silva C."/>
            <person name="Delage L."/>
            <person name="Delaroque N."/>
            <person name="Dittami S.M."/>
            <person name="Doulbeau S."/>
            <person name="Elias M."/>
            <person name="Farnham G."/>
            <person name="Gachon C.M."/>
            <person name="Gschloessl B."/>
            <person name="Heesch S."/>
            <person name="Jabbari K."/>
            <person name="Jubin C."/>
            <person name="Kawai H."/>
            <person name="Kimura K."/>
            <person name="Kloareg B."/>
            <person name="Kupper F.C."/>
            <person name="Lang D."/>
            <person name="Le Bail A."/>
            <person name="Leblanc C."/>
            <person name="Lerouge P."/>
            <person name="Lohr M."/>
            <person name="Lopez P.J."/>
            <person name="Martens C."/>
            <person name="Maumus F."/>
            <person name="Michel G."/>
            <person name="Miranda-Saavedra D."/>
            <person name="Morales J."/>
            <person name="Moreau H."/>
            <person name="Motomura T."/>
            <person name="Nagasato C."/>
            <person name="Napoli C.A."/>
            <person name="Nelson D.R."/>
            <person name="Nyvall-Collen P."/>
            <person name="Peters A.F."/>
            <person name="Pommier C."/>
            <person name="Potin P."/>
            <person name="Poulain J."/>
            <person name="Quesneville H."/>
            <person name="Read B."/>
            <person name="Rensing S.A."/>
            <person name="Ritter A."/>
            <person name="Rousvoal S."/>
            <person name="Samanta M."/>
            <person name="Samson G."/>
            <person name="Schroeder D.C."/>
            <person name="Segurens B."/>
            <person name="Strittmatter M."/>
            <person name="Tonon T."/>
            <person name="Tregear J.W."/>
            <person name="Valentin K."/>
            <person name="von Dassow P."/>
            <person name="Yamagishi T."/>
            <person name="Van de Peer Y."/>
            <person name="Wincker P."/>
        </authorList>
    </citation>
    <scope>NUCLEOTIDE SEQUENCE [LARGE SCALE GENOMIC DNA]</scope>
    <source>
        <strain evidence="10">Ec32 / CCAP1310/4</strain>
    </source>
</reference>
<dbReference type="EMBL" id="FN649760">
    <property type="protein sequence ID" value="CBJ33851.1"/>
    <property type="molecule type" value="Genomic_DNA"/>
</dbReference>
<evidence type="ECO:0000313" key="9">
    <source>
        <dbReference type="EMBL" id="CBJ33851.1"/>
    </source>
</evidence>
<keyword evidence="2" id="KW-0812">Transmembrane</keyword>